<dbReference type="Gene3D" id="3.40.50.1820">
    <property type="entry name" value="alpha/beta hydrolase"/>
    <property type="match status" value="1"/>
</dbReference>
<evidence type="ECO:0000313" key="3">
    <source>
        <dbReference type="Proteomes" id="UP000886785"/>
    </source>
</evidence>
<name>A0A9D1DPZ8_9FIRM</name>
<evidence type="ECO:0000259" key="1">
    <source>
        <dbReference type="Pfam" id="PF12697"/>
    </source>
</evidence>
<reference evidence="2" key="1">
    <citation type="submission" date="2020-10" db="EMBL/GenBank/DDBJ databases">
        <authorList>
            <person name="Gilroy R."/>
        </authorList>
    </citation>
    <scope>NUCLEOTIDE SEQUENCE</scope>
    <source>
        <strain evidence="2">ChiSjej1B19-7085</strain>
    </source>
</reference>
<sequence length="253" mass="28613">MDHIQQIREVPGAAYAVVFLHGILESPAQFADLMDSVPPYCSVYNLLLPGHGGDPQAFAGSGVEKWRSFVLDWISRLSGSHRRVVIAGHSMGALLAMEAAVRFPESMAGLFLMAVPLKIRVRPGGFSNAFRILRGRIREDDPIAPAVRRTFALDGYVPLRIAVRWIPRYLELFRMARQDRRIPESLECPVMVYQSGKDEFVGRSSAKYLKNVPHVTVRTAAHSRHFDYIPEERRELLACFREFLEDVLPPVSR</sequence>
<feature type="domain" description="AB hydrolase-1" evidence="1">
    <location>
        <begin position="17"/>
        <end position="231"/>
    </location>
</feature>
<gene>
    <name evidence="2" type="ORF">IAA54_04220</name>
</gene>
<dbReference type="GO" id="GO:0016020">
    <property type="term" value="C:membrane"/>
    <property type="evidence" value="ECO:0007669"/>
    <property type="project" value="TreeGrafter"/>
</dbReference>
<dbReference type="SUPFAM" id="SSF53474">
    <property type="entry name" value="alpha/beta-Hydrolases"/>
    <property type="match status" value="1"/>
</dbReference>
<dbReference type="AlphaFoldDB" id="A0A9D1DPZ8"/>
<organism evidence="2 3">
    <name type="scientific">Candidatus Gallacutalibacter pullicola</name>
    <dbReference type="NCBI Taxonomy" id="2840830"/>
    <lineage>
        <taxon>Bacteria</taxon>
        <taxon>Bacillati</taxon>
        <taxon>Bacillota</taxon>
        <taxon>Clostridia</taxon>
        <taxon>Eubacteriales</taxon>
        <taxon>Candidatus Gallacutalibacter</taxon>
    </lineage>
</organism>
<dbReference type="GO" id="GO:0016787">
    <property type="term" value="F:hydrolase activity"/>
    <property type="evidence" value="ECO:0007669"/>
    <property type="project" value="UniProtKB-KW"/>
</dbReference>
<evidence type="ECO:0000313" key="2">
    <source>
        <dbReference type="EMBL" id="HIR56851.1"/>
    </source>
</evidence>
<dbReference type="InterPro" id="IPR029058">
    <property type="entry name" value="AB_hydrolase_fold"/>
</dbReference>
<dbReference type="PANTHER" id="PTHR43798:SF33">
    <property type="entry name" value="HYDROLASE, PUTATIVE (AFU_ORTHOLOGUE AFUA_2G14860)-RELATED"/>
    <property type="match status" value="1"/>
</dbReference>
<accession>A0A9D1DPZ8</accession>
<dbReference type="Proteomes" id="UP000886785">
    <property type="component" value="Unassembled WGS sequence"/>
</dbReference>
<dbReference type="PANTHER" id="PTHR43798">
    <property type="entry name" value="MONOACYLGLYCEROL LIPASE"/>
    <property type="match status" value="1"/>
</dbReference>
<dbReference type="EMBL" id="DVHF01000049">
    <property type="protein sequence ID" value="HIR56851.1"/>
    <property type="molecule type" value="Genomic_DNA"/>
</dbReference>
<dbReference type="InterPro" id="IPR000073">
    <property type="entry name" value="AB_hydrolase_1"/>
</dbReference>
<keyword evidence="2" id="KW-0378">Hydrolase</keyword>
<reference evidence="2" key="2">
    <citation type="journal article" date="2021" name="PeerJ">
        <title>Extensive microbial diversity within the chicken gut microbiome revealed by metagenomics and culture.</title>
        <authorList>
            <person name="Gilroy R."/>
            <person name="Ravi A."/>
            <person name="Getino M."/>
            <person name="Pursley I."/>
            <person name="Horton D.L."/>
            <person name="Alikhan N.F."/>
            <person name="Baker D."/>
            <person name="Gharbi K."/>
            <person name="Hall N."/>
            <person name="Watson M."/>
            <person name="Adriaenssens E.M."/>
            <person name="Foster-Nyarko E."/>
            <person name="Jarju S."/>
            <person name="Secka A."/>
            <person name="Antonio M."/>
            <person name="Oren A."/>
            <person name="Chaudhuri R.R."/>
            <person name="La Ragione R."/>
            <person name="Hildebrand F."/>
            <person name="Pallen M.J."/>
        </authorList>
    </citation>
    <scope>NUCLEOTIDE SEQUENCE</scope>
    <source>
        <strain evidence="2">ChiSjej1B19-7085</strain>
    </source>
</reference>
<dbReference type="InterPro" id="IPR050266">
    <property type="entry name" value="AB_hydrolase_sf"/>
</dbReference>
<proteinExistence type="predicted"/>
<protein>
    <submittedName>
        <fullName evidence="2">Alpha/beta fold hydrolase</fullName>
    </submittedName>
</protein>
<comment type="caution">
    <text evidence="2">The sequence shown here is derived from an EMBL/GenBank/DDBJ whole genome shotgun (WGS) entry which is preliminary data.</text>
</comment>
<dbReference type="Pfam" id="PF12697">
    <property type="entry name" value="Abhydrolase_6"/>
    <property type="match status" value="1"/>
</dbReference>